<evidence type="ECO:0000256" key="1">
    <source>
        <dbReference type="SAM" id="MobiDB-lite"/>
    </source>
</evidence>
<sequence>LNGATPRSPKTPPRGPQVSNHLGSSRSGGSPWVPRLAPTLHTAISPRAAYRDCTPAMRLLLALSAACSSTALHVQTGHGQTERCPAEATIKGARLHEMEAAAECAYTQRLSVTLDSLRKDDAASWRKKLEETGHVIDTFLAPRFDWEVESEPYPWQDFDLSPSFVLRRNLDAAVQNISRVLASKQFPPTCRQQRMLAISDPARFLGSFAASLLWDFNMFETLLEHKGSPILGIYNSEEWVLEPRDRTFCDAPAPSGTGPQNRWLCFFLPLTNCSVEGDVLPMAASDQKVGLLVNAADGLPSTPAITWRDMMEHYSLSEKQEEQPEIAADDLGQMGGFIDTLHAHLGKDEEGLGAVQAFEQPAMRAAFLARNVLYRRNYRLRSLVAQEVAKHPKLEEVVEGKTDCIGVHMRRGDKVDDAYYRSLADPHNPAYWQAPGFNRTLDEVIDIAASLETTVLSDTPSRRAKIFIASDSGSFVQEHLEHANASLRKQVLSLGGQDNPFETKDSRLHELAVYWASQDIAATCKGLVINTDSKTSLVFKWMACSKQSHCPFVKDTAQARPQEEIDAAMKAWDNGDRPEGYKQRCTSSRLLGLKSGDRFRQQLWQ</sequence>
<comment type="caution">
    <text evidence="2">The sequence shown here is derived from an EMBL/GenBank/DDBJ whole genome shotgun (WGS) entry which is preliminary data.</text>
</comment>
<dbReference type="Gene3D" id="3.40.50.11350">
    <property type="match status" value="1"/>
</dbReference>
<keyword evidence="3" id="KW-1185">Reference proteome</keyword>
<protein>
    <recommendedName>
        <fullName evidence="4">GDP-fucose protein O-fucosyltransferase 1</fullName>
    </recommendedName>
</protein>
<proteinExistence type="predicted"/>
<evidence type="ECO:0000313" key="3">
    <source>
        <dbReference type="Proteomes" id="UP001189429"/>
    </source>
</evidence>
<evidence type="ECO:0000313" key="2">
    <source>
        <dbReference type="EMBL" id="CAK0902271.1"/>
    </source>
</evidence>
<organism evidence="2 3">
    <name type="scientific">Prorocentrum cordatum</name>
    <dbReference type="NCBI Taxonomy" id="2364126"/>
    <lineage>
        <taxon>Eukaryota</taxon>
        <taxon>Sar</taxon>
        <taxon>Alveolata</taxon>
        <taxon>Dinophyceae</taxon>
        <taxon>Prorocentrales</taxon>
        <taxon>Prorocentraceae</taxon>
        <taxon>Prorocentrum</taxon>
    </lineage>
</organism>
<gene>
    <name evidence="2" type="ORF">PCOR1329_LOCUS78944</name>
</gene>
<feature type="compositionally biased region" description="Polar residues" evidence="1">
    <location>
        <begin position="17"/>
        <end position="28"/>
    </location>
</feature>
<evidence type="ECO:0008006" key="4">
    <source>
        <dbReference type="Google" id="ProtNLM"/>
    </source>
</evidence>
<feature type="non-terminal residue" evidence="2">
    <location>
        <position position="1"/>
    </location>
</feature>
<accession>A0ABN9XQP6</accession>
<reference evidence="2" key="1">
    <citation type="submission" date="2023-10" db="EMBL/GenBank/DDBJ databases">
        <authorList>
            <person name="Chen Y."/>
            <person name="Shah S."/>
            <person name="Dougan E. K."/>
            <person name="Thang M."/>
            <person name="Chan C."/>
        </authorList>
    </citation>
    <scope>NUCLEOTIDE SEQUENCE [LARGE SCALE GENOMIC DNA]</scope>
</reference>
<dbReference type="Proteomes" id="UP001189429">
    <property type="component" value="Unassembled WGS sequence"/>
</dbReference>
<name>A0ABN9XQP6_9DINO</name>
<dbReference type="EMBL" id="CAUYUJ010021048">
    <property type="protein sequence ID" value="CAK0902271.1"/>
    <property type="molecule type" value="Genomic_DNA"/>
</dbReference>
<feature type="region of interest" description="Disordered" evidence="1">
    <location>
        <begin position="1"/>
        <end position="34"/>
    </location>
</feature>